<gene>
    <name evidence="2" type="ORF">PSA7680_00023</name>
</gene>
<organism evidence="2 3">
    <name type="scientific">Pseudoruegeria aquimaris</name>
    <dbReference type="NCBI Taxonomy" id="393663"/>
    <lineage>
        <taxon>Bacteria</taxon>
        <taxon>Pseudomonadati</taxon>
        <taxon>Pseudomonadota</taxon>
        <taxon>Alphaproteobacteria</taxon>
        <taxon>Rhodobacterales</taxon>
        <taxon>Roseobacteraceae</taxon>
        <taxon>Pseudoruegeria</taxon>
    </lineage>
</organism>
<name>A0A1Y5R6J7_9RHOB</name>
<dbReference type="RefSeq" id="WP_085866633.1">
    <property type="nucleotide sequence ID" value="NZ_FWFQ01000001.1"/>
</dbReference>
<dbReference type="Proteomes" id="UP000193409">
    <property type="component" value="Unassembled WGS sequence"/>
</dbReference>
<proteinExistence type="predicted"/>
<evidence type="ECO:0008006" key="4">
    <source>
        <dbReference type="Google" id="ProtNLM"/>
    </source>
</evidence>
<evidence type="ECO:0000313" key="2">
    <source>
        <dbReference type="EMBL" id="SLN10357.1"/>
    </source>
</evidence>
<feature type="transmembrane region" description="Helical" evidence="1">
    <location>
        <begin position="63"/>
        <end position="86"/>
    </location>
</feature>
<sequence length="100" mass="11021">MKPGDHAPKVQLGHPSRLRDEHGLRVTVFVLGFFILFVLMLTHDEIAQDMVARGMIDASQTEAAELAIGAVLFLFWGALTVGVLRFMRRLHRGPGKGARG</sequence>
<keyword evidence="3" id="KW-1185">Reference proteome</keyword>
<evidence type="ECO:0000256" key="1">
    <source>
        <dbReference type="SAM" id="Phobius"/>
    </source>
</evidence>
<feature type="transmembrane region" description="Helical" evidence="1">
    <location>
        <begin position="24"/>
        <end position="43"/>
    </location>
</feature>
<keyword evidence="1" id="KW-0812">Transmembrane</keyword>
<dbReference type="AlphaFoldDB" id="A0A1Y5R6J7"/>
<dbReference type="EMBL" id="FWFQ01000001">
    <property type="protein sequence ID" value="SLN10357.1"/>
    <property type="molecule type" value="Genomic_DNA"/>
</dbReference>
<protein>
    <recommendedName>
        <fullName evidence="4">DUF1206 domain-containing protein</fullName>
    </recommendedName>
</protein>
<evidence type="ECO:0000313" key="3">
    <source>
        <dbReference type="Proteomes" id="UP000193409"/>
    </source>
</evidence>
<accession>A0A1Y5R6J7</accession>
<reference evidence="2 3" key="1">
    <citation type="submission" date="2017-03" db="EMBL/GenBank/DDBJ databases">
        <authorList>
            <person name="Afonso C.L."/>
            <person name="Miller P.J."/>
            <person name="Scott M.A."/>
            <person name="Spackman E."/>
            <person name="Goraichik I."/>
            <person name="Dimitrov K.M."/>
            <person name="Suarez D.L."/>
            <person name="Swayne D.E."/>
        </authorList>
    </citation>
    <scope>NUCLEOTIDE SEQUENCE [LARGE SCALE GENOMIC DNA]</scope>
    <source>
        <strain evidence="2 3">CECT 7680</strain>
    </source>
</reference>
<keyword evidence="1" id="KW-0472">Membrane</keyword>
<keyword evidence="1" id="KW-1133">Transmembrane helix</keyword>